<evidence type="ECO:0000313" key="2">
    <source>
        <dbReference type="EMBL" id="CYV78683.1"/>
    </source>
</evidence>
<protein>
    <recommendedName>
        <fullName evidence="1">DUF6892 domain-containing protein</fullName>
    </recommendedName>
</protein>
<evidence type="ECO:0000259" key="1">
    <source>
        <dbReference type="Pfam" id="PF21832"/>
    </source>
</evidence>
<dbReference type="InterPro" id="IPR054187">
    <property type="entry name" value="DUF6892"/>
</dbReference>
<dbReference type="Pfam" id="PF21832">
    <property type="entry name" value="DUF6892"/>
    <property type="match status" value="1"/>
</dbReference>
<sequence length="157" mass="18473">MGLLDFFKKKDLGIVEFENFNFKLAIIQELMYNQEKLKPKFNALEFCEEQGLDFEEYGERYAYQVPPEIKTWFEQVEIPKDMARHVKSLYFDGGNEVYLEASPIWDGEDDLFDITEISESELSQFPNLKTIDGTVLLMTDDVKQFLKSKGLRFLIEK</sequence>
<organism evidence="2 3">
    <name type="scientific">Streptococcus suis</name>
    <dbReference type="NCBI Taxonomy" id="1307"/>
    <lineage>
        <taxon>Bacteria</taxon>
        <taxon>Bacillati</taxon>
        <taxon>Bacillota</taxon>
        <taxon>Bacilli</taxon>
        <taxon>Lactobacillales</taxon>
        <taxon>Streptococcaceae</taxon>
        <taxon>Streptococcus</taxon>
    </lineage>
</organism>
<dbReference type="Proteomes" id="UP000070960">
    <property type="component" value="Unassembled WGS sequence"/>
</dbReference>
<evidence type="ECO:0000313" key="3">
    <source>
        <dbReference type="Proteomes" id="UP000070960"/>
    </source>
</evidence>
<gene>
    <name evidence="2" type="ORF">ERS132442_01311</name>
</gene>
<dbReference type="RefSeq" id="WP_044683074.1">
    <property type="nucleotide sequence ID" value="NZ_CECW01000002.1"/>
</dbReference>
<proteinExistence type="predicted"/>
<reference evidence="2 3" key="1">
    <citation type="submission" date="2016-02" db="EMBL/GenBank/DDBJ databases">
        <authorList>
            <consortium name="Pathogen Informatics"/>
        </authorList>
    </citation>
    <scope>NUCLEOTIDE SEQUENCE [LARGE SCALE GENOMIC DNA]</scope>
    <source>
        <strain evidence="2 3">LSS80</strain>
    </source>
</reference>
<feature type="domain" description="DUF6892" evidence="1">
    <location>
        <begin position="15"/>
        <end position="151"/>
    </location>
</feature>
<name>A0A116MEP1_STRSU</name>
<accession>A0A116MEP1</accession>
<dbReference type="EMBL" id="FIIE01000010">
    <property type="protein sequence ID" value="CYV78683.1"/>
    <property type="molecule type" value="Genomic_DNA"/>
</dbReference>
<dbReference type="AlphaFoldDB" id="A0A116MEP1"/>